<evidence type="ECO:0000313" key="2">
    <source>
        <dbReference type="Proteomes" id="UP000202427"/>
    </source>
</evidence>
<proteinExistence type="predicted"/>
<reference evidence="1 2" key="1">
    <citation type="journal article" date="2009" name="J. Invertebr. Pathol.">
        <title>Identification of a new nucleopolyhedrovirus from naturally-infected Condylorrhiza vestigialis (Guenee) (Lepidoptera: Crambidae) larvae on poplar plantations in South Brazil.</title>
        <authorList>
            <person name="Castro M.E."/>
            <person name="Ribeiro Z.M."/>
            <person name="Santos A.C."/>
            <person name="Souza M.L."/>
            <person name="Machado E.B."/>
            <person name="Sousa N.J."/>
            <person name="Moscardi F."/>
        </authorList>
    </citation>
    <scope>NUCLEOTIDE SEQUENCE [LARGE SCALE GENOMIC DNA]</scope>
</reference>
<dbReference type="OrthoDB" id="4723at10239"/>
<name>A0A0B4ULF2_9ABAC</name>
<accession>A0A0B4ULF2</accession>
<organism evidence="1 2">
    <name type="scientific">Condylorrhiza vestigialis mutiple nucleopolyhedrovirus</name>
    <dbReference type="NCBI Taxonomy" id="1592576"/>
    <lineage>
        <taxon>Viruses</taxon>
        <taxon>Viruses incertae sedis</taxon>
        <taxon>Naldaviricetes</taxon>
        <taxon>Lefavirales</taxon>
        <taxon>Baculoviridae</taxon>
        <taxon>Alphabaculovirus</taxon>
        <taxon>Alphabaculovirus covestigialis</taxon>
    </lineage>
</organism>
<dbReference type="GeneID" id="23301764"/>
<dbReference type="Pfam" id="PF07134">
    <property type="entry name" value="AcMNPV_Orf18"/>
    <property type="match status" value="1"/>
</dbReference>
<keyword evidence="2" id="KW-1185">Reference proteome</keyword>
<protein>
    <submittedName>
        <fullName evidence="1">Uncharacterized protein</fullName>
    </submittedName>
</protein>
<dbReference type="Proteomes" id="UP000202427">
    <property type="component" value="Segment"/>
</dbReference>
<dbReference type="InterPro" id="IPR010785">
    <property type="entry name" value="AcMNPV_AC18"/>
</dbReference>
<dbReference type="EMBL" id="KJ631623">
    <property type="protein sequence ID" value="AJD09291.1"/>
    <property type="molecule type" value="Genomic_DNA"/>
</dbReference>
<evidence type="ECO:0000313" key="1">
    <source>
        <dbReference type="EMBL" id="AJD09291.1"/>
    </source>
</evidence>
<dbReference type="KEGG" id="vg:23301764"/>
<dbReference type="RefSeq" id="YP_009118609.1">
    <property type="nucleotide sequence ID" value="NC_026430.1"/>
</dbReference>
<gene>
    <name evidence="1" type="primary">ORF-126</name>
</gene>
<sequence length="347" mass="40746">MDRVADQIYSGMLPYITTRDIEDCLRNRITAKAGVQFFKNCFEAVMADKSGLFVLNGGAAAACHVDEQRDMLKCLDFDYYNSSKEWIKLASMQRRLQACTQNVFENLTHLTNSVCMQSYLTVMKCFQNGAFRFNDNVHLHLLPHVEIVHTSFNEEFDLIRFALQVEMWSKDGVEEYVNQKWIMNRNAVTFNVYFVNVRVIKQPFFGERCTRFFDLFGYYVLVSPLHRVLNDQIMCLLKDIFTNKADFKVQRRVTLIRALFKKLPHNYVCDDVVIDRHHNESITSFCKKTLDIYGPALGCHKLVYAFLRSDAFVNQIPHYVTNHFNHPLSWRNCEQKWREFMGVICLL</sequence>